<dbReference type="CDD" id="cd00130">
    <property type="entry name" value="PAS"/>
    <property type="match status" value="1"/>
</dbReference>
<dbReference type="FunFam" id="2.120.10.80:FF:000005">
    <property type="entry name" value="Putative LOV domain-containing protein"/>
    <property type="match status" value="1"/>
</dbReference>
<dbReference type="PROSITE" id="PS50112">
    <property type="entry name" value="PAS"/>
    <property type="match status" value="1"/>
</dbReference>
<dbReference type="Gene3D" id="1.20.1280.50">
    <property type="match status" value="1"/>
</dbReference>
<dbReference type="Proteomes" id="UP001417504">
    <property type="component" value="Unassembled WGS sequence"/>
</dbReference>
<evidence type="ECO:0000256" key="1">
    <source>
        <dbReference type="ARBA" id="ARBA00004123"/>
    </source>
</evidence>
<dbReference type="CDD" id="cd22154">
    <property type="entry name" value="F-box_AtADO-like"/>
    <property type="match status" value="1"/>
</dbReference>
<organism evidence="17 18">
    <name type="scientific">Stephania japonica</name>
    <dbReference type="NCBI Taxonomy" id="461633"/>
    <lineage>
        <taxon>Eukaryota</taxon>
        <taxon>Viridiplantae</taxon>
        <taxon>Streptophyta</taxon>
        <taxon>Embryophyta</taxon>
        <taxon>Tracheophyta</taxon>
        <taxon>Spermatophyta</taxon>
        <taxon>Magnoliopsida</taxon>
        <taxon>Ranunculales</taxon>
        <taxon>Menispermaceae</taxon>
        <taxon>Menispermoideae</taxon>
        <taxon>Cissampelideae</taxon>
        <taxon>Stephania</taxon>
    </lineage>
</organism>
<evidence type="ECO:0000256" key="15">
    <source>
        <dbReference type="SAM" id="MobiDB-lite"/>
    </source>
</evidence>
<keyword evidence="12" id="KW-0090">Biological rhythms</keyword>
<feature type="region of interest" description="Disordered" evidence="15">
    <location>
        <begin position="1"/>
        <end position="25"/>
    </location>
</feature>
<evidence type="ECO:0000256" key="9">
    <source>
        <dbReference type="ARBA" id="ARBA00022737"/>
    </source>
</evidence>
<dbReference type="FunFam" id="3.30.450.20:FF:000041">
    <property type="entry name" value="Adagio protein 1"/>
    <property type="match status" value="1"/>
</dbReference>
<proteinExistence type="inferred from homology"/>
<evidence type="ECO:0000256" key="14">
    <source>
        <dbReference type="ARBA" id="ARBA00023242"/>
    </source>
</evidence>
<feature type="domain" description="PAS" evidence="16">
    <location>
        <begin position="68"/>
        <end position="99"/>
    </location>
</feature>
<accession>A0AAP0HP51</accession>
<protein>
    <recommendedName>
        <fullName evidence="16">PAS domain-containing protein</fullName>
    </recommendedName>
</protein>
<keyword evidence="11" id="KW-0157">Chromophore</keyword>
<dbReference type="SUPFAM" id="SSF50965">
    <property type="entry name" value="Galactose oxidase, central domain"/>
    <property type="match status" value="1"/>
</dbReference>
<dbReference type="PANTHER" id="PTHR46175">
    <property type="entry name" value="BACTERIOOPSIN TRANSCRIPTIONAL ACTIVATOR"/>
    <property type="match status" value="1"/>
</dbReference>
<evidence type="ECO:0000256" key="12">
    <source>
        <dbReference type="ARBA" id="ARBA00023108"/>
    </source>
</evidence>
<keyword evidence="13" id="KW-0675">Receptor</keyword>
<keyword evidence="7" id="KW-0285">Flavoprotein</keyword>
<dbReference type="GO" id="GO:0009881">
    <property type="term" value="F:photoreceptor activity"/>
    <property type="evidence" value="ECO:0007669"/>
    <property type="project" value="UniProtKB-KW"/>
</dbReference>
<dbReference type="GO" id="GO:0005634">
    <property type="term" value="C:nucleus"/>
    <property type="evidence" value="ECO:0007669"/>
    <property type="project" value="UniProtKB-SubCell"/>
</dbReference>
<dbReference type="InterPro" id="IPR036047">
    <property type="entry name" value="F-box-like_dom_sf"/>
</dbReference>
<keyword evidence="10" id="KW-0833">Ubl conjugation pathway</keyword>
<reference evidence="17 18" key="1">
    <citation type="submission" date="2024-01" db="EMBL/GenBank/DDBJ databases">
        <title>Genome assemblies of Stephania.</title>
        <authorList>
            <person name="Yang L."/>
        </authorList>
    </citation>
    <scope>NUCLEOTIDE SEQUENCE [LARGE SCALE GENOMIC DNA]</scope>
    <source>
        <strain evidence="17">QJT</strain>
        <tissue evidence="17">Leaf</tissue>
    </source>
</reference>
<dbReference type="Gene3D" id="2.120.10.80">
    <property type="entry name" value="Kelch-type beta propeller"/>
    <property type="match status" value="2"/>
</dbReference>
<dbReference type="GO" id="GO:0009637">
    <property type="term" value="P:response to blue light"/>
    <property type="evidence" value="ECO:0007669"/>
    <property type="project" value="TreeGrafter"/>
</dbReference>
<keyword evidence="6" id="KW-0716">Sensory transduction</keyword>
<dbReference type="Gene3D" id="3.30.450.20">
    <property type="entry name" value="PAS domain"/>
    <property type="match status" value="1"/>
</dbReference>
<dbReference type="Pfam" id="PF24681">
    <property type="entry name" value="Kelch_KLHDC2_KLHL20_DRC7"/>
    <property type="match status" value="1"/>
</dbReference>
<name>A0AAP0HP51_9MAGN</name>
<dbReference type="InterPro" id="IPR011043">
    <property type="entry name" value="Gal_Oxase/kelch_b-propeller"/>
</dbReference>
<evidence type="ECO:0000256" key="3">
    <source>
        <dbReference type="ARBA" id="ARBA00007833"/>
    </source>
</evidence>
<keyword evidence="4" id="KW-0880">Kelch repeat</keyword>
<evidence type="ECO:0000256" key="5">
    <source>
        <dbReference type="ARBA" id="ARBA00022543"/>
    </source>
</evidence>
<evidence type="ECO:0000256" key="6">
    <source>
        <dbReference type="ARBA" id="ARBA00022606"/>
    </source>
</evidence>
<evidence type="ECO:0000256" key="11">
    <source>
        <dbReference type="ARBA" id="ARBA00022991"/>
    </source>
</evidence>
<evidence type="ECO:0000313" key="17">
    <source>
        <dbReference type="EMBL" id="KAK9091456.1"/>
    </source>
</evidence>
<keyword evidence="5" id="KW-0600">Photoreceptor protein</keyword>
<dbReference type="SUPFAM" id="SSF81383">
    <property type="entry name" value="F-box domain"/>
    <property type="match status" value="1"/>
</dbReference>
<evidence type="ECO:0000256" key="4">
    <source>
        <dbReference type="ARBA" id="ARBA00022441"/>
    </source>
</evidence>
<evidence type="ECO:0000313" key="18">
    <source>
        <dbReference type="Proteomes" id="UP001417504"/>
    </source>
</evidence>
<keyword evidence="9" id="KW-0677">Repeat</keyword>
<comment type="similarity">
    <text evidence="3">Belongs to the ADAGIO family.</text>
</comment>
<evidence type="ECO:0000259" key="16">
    <source>
        <dbReference type="PROSITE" id="PS50112"/>
    </source>
</evidence>
<dbReference type="SUPFAM" id="SSF55785">
    <property type="entry name" value="PYP-like sensor domain (PAS domain)"/>
    <property type="match status" value="1"/>
</dbReference>
<dbReference type="EMBL" id="JBBNAE010000010">
    <property type="protein sequence ID" value="KAK9091456.1"/>
    <property type="molecule type" value="Genomic_DNA"/>
</dbReference>
<dbReference type="InterPro" id="IPR011498">
    <property type="entry name" value="Kelch_2"/>
</dbReference>
<dbReference type="GO" id="GO:0007623">
    <property type="term" value="P:circadian rhythm"/>
    <property type="evidence" value="ECO:0007669"/>
    <property type="project" value="TreeGrafter"/>
</dbReference>
<comment type="caution">
    <text evidence="17">The sequence shown here is derived from an EMBL/GenBank/DDBJ whole genome shotgun (WGS) entry which is preliminary data.</text>
</comment>
<keyword evidence="14" id="KW-0539">Nucleus</keyword>
<dbReference type="Pfam" id="PF07646">
    <property type="entry name" value="Kelch_2"/>
    <property type="match status" value="1"/>
</dbReference>
<dbReference type="FunFam" id="2.120.10.80:FF:000026">
    <property type="entry name" value="Putative LOV domain-containing protein"/>
    <property type="match status" value="1"/>
</dbReference>
<evidence type="ECO:0000256" key="13">
    <source>
        <dbReference type="ARBA" id="ARBA00023170"/>
    </source>
</evidence>
<sequence>MEDSSPKKQRRTRRGSAAAAAAAAAAAKKRPKYDDHGAEIALKAGIFYFPMTPSSIVVSDALEPDFPIIYINTVFEICTGYRADEVLGRNCRFLQFRDPHAQRRHPLVDPVVVSEIRRCLEEGVEFQGELLNFSKDGAPLVNRLRLMPIHGDDGIVSHVIGIQVFSEAKIDLNRVSYPVFKQSSHRQINLSERETVFSKKGSVDQSNDVCGILLLSDEVIAHNILSRLTPRDVASIGSVCRRIRQLTKNESVRKMVCQNVWGREATGALELMTKRVGWGRLARELTTLEAVCWRKLTVGGAIEPSRCNFSACAAGNRLVLFGGEGVNMQPMDDTFVLNLDAANPEWRRVSVTSSPPGRWGHTLSCVNGSSLVVFGGCGRQGLLNDVFVLDLDAQEPTWKEVSSRDRPLPRSWHSSCTIEGSKLVVSGGCTDAGVLLSDTFLLDLTKDNPMWREIPASWAPPSRLGHSLSVYGRTKILMFGGLAKSGPLRLRSGDAYTIDLEDDKPQWRQLECSAYAGMGSQREVIPPPRLDHVAVSMPCGRIIIFGGSIAGLHSPSQLFLLDPSEEKPSWRTLSVPGQPPKFAWGHSTCVVGGTRVLVLGGHTGEEWILNELHELCLASRPDSEL</sequence>
<evidence type="ECO:0000256" key="2">
    <source>
        <dbReference type="ARBA" id="ARBA00004906"/>
    </source>
</evidence>
<dbReference type="InterPro" id="IPR000014">
    <property type="entry name" value="PAS"/>
</dbReference>
<gene>
    <name evidence="17" type="ORF">Sjap_024633</name>
</gene>
<dbReference type="InterPro" id="IPR015915">
    <property type="entry name" value="Kelch-typ_b-propeller"/>
</dbReference>
<dbReference type="GO" id="GO:0019005">
    <property type="term" value="C:SCF ubiquitin ligase complex"/>
    <property type="evidence" value="ECO:0007669"/>
    <property type="project" value="TreeGrafter"/>
</dbReference>
<evidence type="ECO:0000256" key="7">
    <source>
        <dbReference type="ARBA" id="ARBA00022630"/>
    </source>
</evidence>
<dbReference type="AlphaFoldDB" id="A0AAP0HP51"/>
<keyword evidence="18" id="KW-1185">Reference proteome</keyword>
<comment type="subcellular location">
    <subcellularLocation>
        <location evidence="1">Nucleus</location>
    </subcellularLocation>
</comment>
<dbReference type="InterPro" id="IPR035965">
    <property type="entry name" value="PAS-like_dom_sf"/>
</dbReference>
<dbReference type="GO" id="GO:0005829">
    <property type="term" value="C:cytosol"/>
    <property type="evidence" value="ECO:0007669"/>
    <property type="project" value="TreeGrafter"/>
</dbReference>
<dbReference type="InterPro" id="IPR001810">
    <property type="entry name" value="F-box_dom"/>
</dbReference>
<dbReference type="Pfam" id="PF13426">
    <property type="entry name" value="PAS_9"/>
    <property type="match status" value="1"/>
</dbReference>
<comment type="pathway">
    <text evidence="2">Protein modification; protein ubiquitination.</text>
</comment>
<evidence type="ECO:0000256" key="10">
    <source>
        <dbReference type="ARBA" id="ARBA00022786"/>
    </source>
</evidence>
<dbReference type="PANTHER" id="PTHR46175:SF2">
    <property type="entry name" value="ADAGIO PROTEIN 3"/>
    <property type="match status" value="1"/>
</dbReference>
<keyword evidence="8" id="KW-0288">FMN</keyword>
<dbReference type="Pfam" id="PF12937">
    <property type="entry name" value="F-box-like"/>
    <property type="match status" value="1"/>
</dbReference>
<evidence type="ECO:0000256" key="8">
    <source>
        <dbReference type="ARBA" id="ARBA00022643"/>
    </source>
</evidence>